<feature type="compositionally biased region" description="Acidic residues" evidence="1">
    <location>
        <begin position="118"/>
        <end position="128"/>
    </location>
</feature>
<dbReference type="Proteomes" id="UP001152888">
    <property type="component" value="Unassembled WGS sequence"/>
</dbReference>
<feature type="compositionally biased region" description="Acidic residues" evidence="1">
    <location>
        <begin position="83"/>
        <end position="107"/>
    </location>
</feature>
<comment type="caution">
    <text evidence="2">The sequence shown here is derived from an EMBL/GenBank/DDBJ whole genome shotgun (WGS) entry which is preliminary data.</text>
</comment>
<reference evidence="2" key="1">
    <citation type="submission" date="2022-03" db="EMBL/GenBank/DDBJ databases">
        <authorList>
            <person name="Sayadi A."/>
        </authorList>
    </citation>
    <scope>NUCLEOTIDE SEQUENCE</scope>
</reference>
<evidence type="ECO:0000256" key="1">
    <source>
        <dbReference type="SAM" id="MobiDB-lite"/>
    </source>
</evidence>
<dbReference type="AlphaFoldDB" id="A0A9P0LYD7"/>
<keyword evidence="3" id="KW-1185">Reference proteome</keyword>
<organism evidence="2 3">
    <name type="scientific">Acanthoscelides obtectus</name>
    <name type="common">Bean weevil</name>
    <name type="synonym">Bruchus obtectus</name>
    <dbReference type="NCBI Taxonomy" id="200917"/>
    <lineage>
        <taxon>Eukaryota</taxon>
        <taxon>Metazoa</taxon>
        <taxon>Ecdysozoa</taxon>
        <taxon>Arthropoda</taxon>
        <taxon>Hexapoda</taxon>
        <taxon>Insecta</taxon>
        <taxon>Pterygota</taxon>
        <taxon>Neoptera</taxon>
        <taxon>Endopterygota</taxon>
        <taxon>Coleoptera</taxon>
        <taxon>Polyphaga</taxon>
        <taxon>Cucujiformia</taxon>
        <taxon>Chrysomeloidea</taxon>
        <taxon>Chrysomelidae</taxon>
        <taxon>Bruchinae</taxon>
        <taxon>Bruchini</taxon>
        <taxon>Acanthoscelides</taxon>
    </lineage>
</organism>
<proteinExistence type="predicted"/>
<protein>
    <submittedName>
        <fullName evidence="2">Uncharacterized protein</fullName>
    </submittedName>
</protein>
<evidence type="ECO:0000313" key="3">
    <source>
        <dbReference type="Proteomes" id="UP001152888"/>
    </source>
</evidence>
<feature type="compositionally biased region" description="Acidic residues" evidence="1">
    <location>
        <begin position="59"/>
        <end position="75"/>
    </location>
</feature>
<dbReference type="EMBL" id="CAKOFQ010007784">
    <property type="protein sequence ID" value="CAH2008130.1"/>
    <property type="molecule type" value="Genomic_DNA"/>
</dbReference>
<feature type="region of interest" description="Disordered" evidence="1">
    <location>
        <begin position="53"/>
        <end position="200"/>
    </location>
</feature>
<accession>A0A9P0LYD7</accession>
<sequence>MGLTFLGNPYEEEEYEDEGWDITADEEDWIQPNNVEMLGVFRLVPSDLMESDWQTLPVDLEEEQDDTDNDDEDWRPEDYDLSHDDDEDDDGYNPDDEDYEAEEEVLDFDAGQRFIPAGDEDDDDEDLDYVTFDHARFRARQTTSPVPSSDLSTDDSEKTTPTTSTSSTADSEKTTPTTSTSAPNSSQSNLEEKTTSRGTE</sequence>
<evidence type="ECO:0000313" key="2">
    <source>
        <dbReference type="EMBL" id="CAH2008130.1"/>
    </source>
</evidence>
<gene>
    <name evidence="2" type="ORF">ACAOBT_LOCUS30028</name>
</gene>
<name>A0A9P0LYD7_ACAOB</name>
<dbReference type="OrthoDB" id="6779899at2759"/>
<feature type="compositionally biased region" description="Polar residues" evidence="1">
    <location>
        <begin position="140"/>
        <end position="151"/>
    </location>
</feature>
<feature type="compositionally biased region" description="Basic and acidic residues" evidence="1">
    <location>
        <begin position="190"/>
        <end position="200"/>
    </location>
</feature>
<feature type="compositionally biased region" description="Low complexity" evidence="1">
    <location>
        <begin position="159"/>
        <end position="189"/>
    </location>
</feature>